<evidence type="ECO:0000256" key="3">
    <source>
        <dbReference type="ARBA" id="ARBA00022468"/>
    </source>
</evidence>
<gene>
    <name evidence="13" type="ORF">KCU76_g3835</name>
</gene>
<feature type="compositionally biased region" description="Polar residues" evidence="11">
    <location>
        <begin position="396"/>
        <end position="406"/>
    </location>
</feature>
<feature type="coiled-coil region" evidence="10">
    <location>
        <begin position="803"/>
        <end position="950"/>
    </location>
</feature>
<dbReference type="SUPFAM" id="SSF47923">
    <property type="entry name" value="Ypt/Rab-GAP domain of gyp1p"/>
    <property type="match status" value="2"/>
</dbReference>
<feature type="compositionally biased region" description="Polar residues" evidence="11">
    <location>
        <begin position="307"/>
        <end position="331"/>
    </location>
</feature>
<evidence type="ECO:0000256" key="6">
    <source>
        <dbReference type="ARBA" id="ARBA00022927"/>
    </source>
</evidence>
<evidence type="ECO:0000256" key="11">
    <source>
        <dbReference type="SAM" id="MobiDB-lite"/>
    </source>
</evidence>
<dbReference type="Gene3D" id="1.10.472.80">
    <property type="entry name" value="Ypt/Rab-GAP domain of gyp1p, domain 3"/>
    <property type="match status" value="1"/>
</dbReference>
<dbReference type="GO" id="GO:0016192">
    <property type="term" value="P:vesicle-mediated transport"/>
    <property type="evidence" value="ECO:0007669"/>
    <property type="project" value="UniProtKB-KW"/>
</dbReference>
<dbReference type="PANTHER" id="PTHR47219:SF9">
    <property type="entry name" value="GTPASE ACTIVATING PROTEIN AND CENTROSOME-ASSOCIATED, ISOFORM B"/>
    <property type="match status" value="1"/>
</dbReference>
<name>A0A9P8EPK9_AURME</name>
<dbReference type="PROSITE" id="PS50086">
    <property type="entry name" value="TBC_RABGAP"/>
    <property type="match status" value="1"/>
</dbReference>
<feature type="non-terminal residue" evidence="13">
    <location>
        <position position="951"/>
    </location>
</feature>
<feature type="compositionally biased region" description="Polar residues" evidence="11">
    <location>
        <begin position="528"/>
        <end position="538"/>
    </location>
</feature>
<protein>
    <recommendedName>
        <fullName evidence="9">GTPase-activating protein GYP5</fullName>
    </recommendedName>
</protein>
<evidence type="ECO:0000256" key="8">
    <source>
        <dbReference type="ARBA" id="ARBA00061661"/>
    </source>
</evidence>
<keyword evidence="4" id="KW-0963">Cytoplasm</keyword>
<evidence type="ECO:0000256" key="4">
    <source>
        <dbReference type="ARBA" id="ARBA00022490"/>
    </source>
</evidence>
<dbReference type="AlphaFoldDB" id="A0A9P8EPK9"/>
<dbReference type="InterPro" id="IPR035969">
    <property type="entry name" value="Rab-GAP_TBC_sf"/>
</dbReference>
<comment type="subcellular location">
    <subcellularLocation>
        <location evidence="1">Cytoplasm</location>
    </subcellularLocation>
</comment>
<accession>A0A9P8EPK9</accession>
<feature type="region of interest" description="Disordered" evidence="11">
    <location>
        <begin position="359"/>
        <end position="420"/>
    </location>
</feature>
<comment type="similarity">
    <text evidence="8">Belongs to the GYP5 family.</text>
</comment>
<keyword evidence="2" id="KW-0813">Transport</keyword>
<proteinExistence type="inferred from homology"/>
<dbReference type="Gene3D" id="1.10.10.750">
    <property type="entry name" value="Ypt/Rab-GAP domain of gyp1p, domain 1"/>
    <property type="match status" value="1"/>
</dbReference>
<keyword evidence="3" id="KW-0343">GTPase activation</keyword>
<feature type="compositionally biased region" description="Polar residues" evidence="11">
    <location>
        <begin position="274"/>
        <end position="284"/>
    </location>
</feature>
<feature type="compositionally biased region" description="Polar residues" evidence="11">
    <location>
        <begin position="83"/>
        <end position="92"/>
    </location>
</feature>
<feature type="compositionally biased region" description="Low complexity" evidence="11">
    <location>
        <begin position="32"/>
        <end position="43"/>
    </location>
</feature>
<keyword evidence="5" id="KW-0931">ER-Golgi transport</keyword>
<feature type="compositionally biased region" description="Polar residues" evidence="11">
    <location>
        <begin position="12"/>
        <end position="24"/>
    </location>
</feature>
<organism evidence="13 14">
    <name type="scientific">Aureobasidium melanogenum</name>
    <name type="common">Aureobasidium pullulans var. melanogenum</name>
    <dbReference type="NCBI Taxonomy" id="46634"/>
    <lineage>
        <taxon>Eukaryota</taxon>
        <taxon>Fungi</taxon>
        <taxon>Dikarya</taxon>
        <taxon>Ascomycota</taxon>
        <taxon>Pezizomycotina</taxon>
        <taxon>Dothideomycetes</taxon>
        <taxon>Dothideomycetidae</taxon>
        <taxon>Dothideales</taxon>
        <taxon>Saccotheciaceae</taxon>
        <taxon>Aureobasidium</taxon>
    </lineage>
</organism>
<evidence type="ECO:0000313" key="14">
    <source>
        <dbReference type="Proteomes" id="UP000779574"/>
    </source>
</evidence>
<dbReference type="GO" id="GO:0005096">
    <property type="term" value="F:GTPase activator activity"/>
    <property type="evidence" value="ECO:0007669"/>
    <property type="project" value="UniProtKB-KW"/>
</dbReference>
<evidence type="ECO:0000259" key="12">
    <source>
        <dbReference type="PROSITE" id="PS50086"/>
    </source>
</evidence>
<feature type="domain" description="Rab-GAP TBC" evidence="12">
    <location>
        <begin position="458"/>
        <end position="703"/>
    </location>
</feature>
<dbReference type="Gene3D" id="1.10.8.270">
    <property type="entry name" value="putative rabgap domain of human tbc1 domain family member 14 like domains"/>
    <property type="match status" value="1"/>
</dbReference>
<evidence type="ECO:0000313" key="13">
    <source>
        <dbReference type="EMBL" id="KAG9696280.1"/>
    </source>
</evidence>
<sequence>MSDTEAKHTDETLQAEQHASSTNQEDGRDAVSSSLSPDSNSLLSALGRHLPVSARVIDGFQDTFEDAADTISPAAAHPEPQDPTAQSISHQGDNTDHDSRIATDKVHSDDTAPELSTSIAPGAFDADDIGHVLTETADHKKETAPETEGQASTVDEEPRPATAESLEQGYHSVTAASDQAESRPLTAKSLNDQVATAAGAQDKRSSIDIINRSTSDNDQDDMPRAAKSRQNTLESVPELPPAVPEKETDNEPVKGLSGDLPTLNYPPPPPPPQKSQTFMATSTVEKPPTTRKVSSPFAWFSRARKATSPSRPTSPRRNTASSLQSLTTNPDSNDDASHQPTLKDRFHILRLQGESAISADDSLALPQGRHGRAGSLQGPTKEDGGQLSPPFVPRANSFSAVSSPTTKLPPGTVAGDAAGPSEEQTEVNWDLWQSVVYEGPSAVARTSGHELNRAIANGIPQPIRGVVWQVMAESKNDELEQVYRDLVARGTDKEVTQPPAVRRISSTGEKESIASSASSVHSDVSASPQVNGNDSITSPERKRMSKDETAALQKLEKTIRRDLGARTAYSKYIASAGLQDGLFGICKAYALYDEPVGYAQGMNFIAMPLLFNMPEEEAFTLFVRLMSKYNLRSLFTAEMTGLHMHLYLFERLLEDYEPALYCHLHRRGVPPNLYATQWFLTLFAYRFPLQLVLRVYDLVLSEGLGAILKFGIALMQRNAQALLGMKDMVQLSTHLKERLFDVYIDKSPSATSILESGFFGSTSGTDKEVYRADELVRDACAVVITPETLAAYTFEFEEKSRAEKDREIELESLRNENANLSTRVRKLELRTQQSDAEHVDLASSLVRTKVENDSLLDENESLKMQVEELRKMVDKQPQEVEDRLKAEMDKIMARNIEVQDSNRALEEQVQEMEQELVGTKMMYAQLNAEHDALKQKLRDIQNMLASTDEQK</sequence>
<evidence type="ECO:0000256" key="10">
    <source>
        <dbReference type="SAM" id="Coils"/>
    </source>
</evidence>
<comment type="caution">
    <text evidence="13">The sequence shown here is derived from an EMBL/GenBank/DDBJ whole genome shotgun (WGS) entry which is preliminary data.</text>
</comment>
<dbReference type="Pfam" id="PF23436">
    <property type="entry name" value="RabGap-TBC_2"/>
    <property type="match status" value="1"/>
</dbReference>
<feature type="compositionally biased region" description="Low complexity" evidence="11">
    <location>
        <begin position="513"/>
        <end position="527"/>
    </location>
</feature>
<dbReference type="PANTHER" id="PTHR47219">
    <property type="entry name" value="RAB GTPASE-ACTIVATING PROTEIN 1-LIKE"/>
    <property type="match status" value="1"/>
</dbReference>
<evidence type="ECO:0000256" key="5">
    <source>
        <dbReference type="ARBA" id="ARBA00022892"/>
    </source>
</evidence>
<dbReference type="GO" id="GO:0005737">
    <property type="term" value="C:cytoplasm"/>
    <property type="evidence" value="ECO:0007669"/>
    <property type="project" value="UniProtKB-SubCell"/>
</dbReference>
<feature type="compositionally biased region" description="Basic and acidic residues" evidence="11">
    <location>
        <begin position="539"/>
        <end position="548"/>
    </location>
</feature>
<keyword evidence="6" id="KW-0653">Protein transport</keyword>
<feature type="region of interest" description="Disordered" evidence="11">
    <location>
        <begin position="65"/>
        <end position="347"/>
    </location>
</feature>
<feature type="compositionally biased region" description="Basic and acidic residues" evidence="11">
    <location>
        <begin position="93"/>
        <end position="110"/>
    </location>
</feature>
<evidence type="ECO:0000256" key="9">
    <source>
        <dbReference type="ARBA" id="ARBA00072088"/>
    </source>
</evidence>
<dbReference type="InterPro" id="IPR000195">
    <property type="entry name" value="Rab-GAP-TBC_dom"/>
</dbReference>
<dbReference type="Proteomes" id="UP000779574">
    <property type="component" value="Unassembled WGS sequence"/>
</dbReference>
<dbReference type="GO" id="GO:0031267">
    <property type="term" value="F:small GTPase binding"/>
    <property type="evidence" value="ECO:0007669"/>
    <property type="project" value="TreeGrafter"/>
</dbReference>
<feature type="compositionally biased region" description="Pro residues" evidence="11">
    <location>
        <begin position="264"/>
        <end position="273"/>
    </location>
</feature>
<dbReference type="FunFam" id="1.10.472.80:FF:000044">
    <property type="entry name" value="GTPase-activating protein GYP5"/>
    <property type="match status" value="1"/>
</dbReference>
<dbReference type="SMART" id="SM00164">
    <property type="entry name" value="TBC"/>
    <property type="match status" value="1"/>
</dbReference>
<evidence type="ECO:0000256" key="1">
    <source>
        <dbReference type="ARBA" id="ARBA00004496"/>
    </source>
</evidence>
<dbReference type="GO" id="GO:0015031">
    <property type="term" value="P:protein transport"/>
    <property type="evidence" value="ECO:0007669"/>
    <property type="project" value="UniProtKB-KW"/>
</dbReference>
<feature type="compositionally biased region" description="Basic and acidic residues" evidence="11">
    <location>
        <begin position="1"/>
        <end position="11"/>
    </location>
</feature>
<feature type="region of interest" description="Disordered" evidence="11">
    <location>
        <begin position="491"/>
        <end position="548"/>
    </location>
</feature>
<evidence type="ECO:0000256" key="2">
    <source>
        <dbReference type="ARBA" id="ARBA00022448"/>
    </source>
</evidence>
<dbReference type="EMBL" id="JAHFXF010000106">
    <property type="protein sequence ID" value="KAG9696280.1"/>
    <property type="molecule type" value="Genomic_DNA"/>
</dbReference>
<keyword evidence="7 10" id="KW-0175">Coiled coil</keyword>
<feature type="compositionally biased region" description="Basic and acidic residues" evidence="11">
    <location>
        <begin position="335"/>
        <end position="347"/>
    </location>
</feature>
<dbReference type="OrthoDB" id="295078at2759"/>
<reference evidence="13" key="2">
    <citation type="submission" date="2021-08" db="EMBL/GenBank/DDBJ databases">
        <authorList>
            <person name="Gostincar C."/>
            <person name="Sun X."/>
            <person name="Song Z."/>
            <person name="Gunde-Cimerman N."/>
        </authorList>
    </citation>
    <scope>NUCLEOTIDE SEQUENCE</scope>
    <source>
        <strain evidence="13">EXF-9911</strain>
    </source>
</reference>
<dbReference type="InterPro" id="IPR050302">
    <property type="entry name" value="Rab_GAP_TBC_domain"/>
</dbReference>
<evidence type="ECO:0000256" key="7">
    <source>
        <dbReference type="ARBA" id="ARBA00023054"/>
    </source>
</evidence>
<feature type="region of interest" description="Disordered" evidence="11">
    <location>
        <begin position="1"/>
        <end position="43"/>
    </location>
</feature>
<reference evidence="13" key="1">
    <citation type="journal article" date="2021" name="J Fungi (Basel)">
        <title>Virulence traits and population genomics of the black yeast Aureobasidium melanogenum.</title>
        <authorList>
            <person name="Cernosa A."/>
            <person name="Sun X."/>
            <person name="Gostincar C."/>
            <person name="Fang C."/>
            <person name="Gunde-Cimerman N."/>
            <person name="Song Z."/>
        </authorList>
    </citation>
    <scope>NUCLEOTIDE SEQUENCE</scope>
    <source>
        <strain evidence="13">EXF-9911</strain>
    </source>
</reference>